<dbReference type="SUPFAM" id="SSF161098">
    <property type="entry name" value="MetI-like"/>
    <property type="match status" value="1"/>
</dbReference>
<evidence type="ECO:0000256" key="7">
    <source>
        <dbReference type="RuleBase" id="RU363032"/>
    </source>
</evidence>
<dbReference type="EMBL" id="CADCTR010003374">
    <property type="protein sequence ID" value="CAA9397401.1"/>
    <property type="molecule type" value="Genomic_DNA"/>
</dbReference>
<keyword evidence="4 7" id="KW-0812">Transmembrane</keyword>
<evidence type="ECO:0000256" key="5">
    <source>
        <dbReference type="ARBA" id="ARBA00022989"/>
    </source>
</evidence>
<keyword evidence="2 7" id="KW-0813">Transport</keyword>
<feature type="transmembrane region" description="Helical" evidence="7">
    <location>
        <begin position="176"/>
        <end position="200"/>
    </location>
</feature>
<dbReference type="Gene3D" id="1.10.3720.10">
    <property type="entry name" value="MetI-like"/>
    <property type="match status" value="1"/>
</dbReference>
<comment type="subcellular location">
    <subcellularLocation>
        <location evidence="1 7">Cell membrane</location>
        <topology evidence="1 7">Multi-pass membrane protein</topology>
    </subcellularLocation>
</comment>
<evidence type="ECO:0000313" key="10">
    <source>
        <dbReference type="EMBL" id="CAA9397401.1"/>
    </source>
</evidence>
<name>A0A6J4NT13_9CHLR</name>
<feature type="transmembrane region" description="Helical" evidence="7">
    <location>
        <begin position="34"/>
        <end position="60"/>
    </location>
</feature>
<organism evidence="10">
    <name type="scientific">uncultured Chloroflexia bacterium</name>
    <dbReference type="NCBI Taxonomy" id="1672391"/>
    <lineage>
        <taxon>Bacteria</taxon>
        <taxon>Bacillati</taxon>
        <taxon>Chloroflexota</taxon>
        <taxon>Chloroflexia</taxon>
        <taxon>environmental samples</taxon>
    </lineage>
</organism>
<protein>
    <submittedName>
        <fullName evidence="10">ABC transporter, permease protein 1 (Cluster 1, maltose/g3p/polyamine/iron)</fullName>
    </submittedName>
</protein>
<evidence type="ECO:0000256" key="3">
    <source>
        <dbReference type="ARBA" id="ARBA00022475"/>
    </source>
</evidence>
<evidence type="ECO:0000256" key="8">
    <source>
        <dbReference type="SAM" id="MobiDB-lite"/>
    </source>
</evidence>
<feature type="domain" description="ABC transmembrane type-1" evidence="9">
    <location>
        <begin position="91"/>
        <end position="304"/>
    </location>
</feature>
<dbReference type="InterPro" id="IPR000515">
    <property type="entry name" value="MetI-like"/>
</dbReference>
<evidence type="ECO:0000256" key="2">
    <source>
        <dbReference type="ARBA" id="ARBA00022448"/>
    </source>
</evidence>
<reference evidence="10" key="1">
    <citation type="submission" date="2020-02" db="EMBL/GenBank/DDBJ databases">
        <authorList>
            <person name="Meier V. D."/>
        </authorList>
    </citation>
    <scope>NUCLEOTIDE SEQUENCE</scope>
    <source>
        <strain evidence="10">AVDCRST_MAG93</strain>
    </source>
</reference>
<dbReference type="Pfam" id="PF00528">
    <property type="entry name" value="BPD_transp_1"/>
    <property type="match status" value="1"/>
</dbReference>
<evidence type="ECO:0000256" key="4">
    <source>
        <dbReference type="ARBA" id="ARBA00022692"/>
    </source>
</evidence>
<feature type="region of interest" description="Disordered" evidence="8">
    <location>
        <begin position="1"/>
        <end position="24"/>
    </location>
</feature>
<dbReference type="CDD" id="cd06261">
    <property type="entry name" value="TM_PBP2"/>
    <property type="match status" value="1"/>
</dbReference>
<accession>A0A6J4NT13</accession>
<dbReference type="AlphaFoldDB" id="A0A6J4NT13"/>
<dbReference type="InterPro" id="IPR035906">
    <property type="entry name" value="MetI-like_sf"/>
</dbReference>
<keyword evidence="6 7" id="KW-0472">Membrane</keyword>
<dbReference type="GO" id="GO:0005886">
    <property type="term" value="C:plasma membrane"/>
    <property type="evidence" value="ECO:0007669"/>
    <property type="project" value="UniProtKB-SubCell"/>
</dbReference>
<comment type="similarity">
    <text evidence="7">Belongs to the binding-protein-dependent transport system permease family.</text>
</comment>
<evidence type="ECO:0000256" key="6">
    <source>
        <dbReference type="ARBA" id="ARBA00023136"/>
    </source>
</evidence>
<proteinExistence type="inferred from homology"/>
<evidence type="ECO:0000259" key="9">
    <source>
        <dbReference type="PROSITE" id="PS50928"/>
    </source>
</evidence>
<gene>
    <name evidence="10" type="ORF">AVDCRST_MAG93-10046</name>
</gene>
<dbReference type="PANTHER" id="PTHR30193:SF1">
    <property type="entry name" value="ABC TRANSPORTER PERMEASE PROTEIN YESP-RELATED"/>
    <property type="match status" value="1"/>
</dbReference>
<feature type="transmembrane region" description="Helical" evidence="7">
    <location>
        <begin position="95"/>
        <end position="116"/>
    </location>
</feature>
<feature type="transmembrane region" description="Helical" evidence="7">
    <location>
        <begin position="128"/>
        <end position="148"/>
    </location>
</feature>
<dbReference type="PROSITE" id="PS50928">
    <property type="entry name" value="ABC_TM1"/>
    <property type="match status" value="1"/>
</dbReference>
<dbReference type="PANTHER" id="PTHR30193">
    <property type="entry name" value="ABC TRANSPORTER PERMEASE PROTEIN"/>
    <property type="match status" value="1"/>
</dbReference>
<evidence type="ECO:0000256" key="1">
    <source>
        <dbReference type="ARBA" id="ARBA00004651"/>
    </source>
</evidence>
<feature type="transmembrane region" description="Helical" evidence="7">
    <location>
        <begin position="277"/>
        <end position="303"/>
    </location>
</feature>
<keyword evidence="5 7" id="KW-1133">Transmembrane helix</keyword>
<keyword evidence="3" id="KW-1003">Cell membrane</keyword>
<feature type="compositionally biased region" description="Polar residues" evidence="8">
    <location>
        <begin position="1"/>
        <end position="11"/>
    </location>
</feature>
<sequence>MSIPQPQSSERVLSKPRRRRRATGMQRREAIEGFLWISPWIIGFVVFTLGPMLASLYLSFTRYAIGSTPEWIGAANYQEAFTVDPLFWPSMGRTIFYAVLLVFFGIILSLLAALLLNQEIRGRNVFRALFYLPSLTPVVSLAVIWGWLLQPNNGLINYLLGFIGIDGPGWLTSRSWVIPAIVMISLWSSVGGGRMIIFLAGLQGVPQQLYEAAKIDGAGQLAQFWYITLPLISPTILFNAIISITGSFSVFSLAYIATAGGPNYGSWFYMLHLYNNAFSFFQMGYASALAWILFAVILALTLFQLWLSRRWVHYEYEGAAR</sequence>
<dbReference type="GO" id="GO:0055085">
    <property type="term" value="P:transmembrane transport"/>
    <property type="evidence" value="ECO:0007669"/>
    <property type="project" value="InterPro"/>
</dbReference>
<dbReference type="InterPro" id="IPR051393">
    <property type="entry name" value="ABC_transporter_permease"/>
</dbReference>